<evidence type="ECO:0000256" key="3">
    <source>
        <dbReference type="SAM" id="SignalP"/>
    </source>
</evidence>
<dbReference type="EMBL" id="CAJVPP010001183">
    <property type="protein sequence ID" value="CAG8539663.1"/>
    <property type="molecule type" value="Genomic_DNA"/>
</dbReference>
<comment type="caution">
    <text evidence="5">The sequence shown here is derived from an EMBL/GenBank/DDBJ whole genome shotgun (WGS) entry which is preliminary data.</text>
</comment>
<feature type="compositionally biased region" description="Basic and acidic residues" evidence="1">
    <location>
        <begin position="332"/>
        <end position="358"/>
    </location>
</feature>
<evidence type="ECO:0000313" key="5">
    <source>
        <dbReference type="EMBL" id="CAG8539663.1"/>
    </source>
</evidence>
<keyword evidence="6" id="KW-1185">Reference proteome</keyword>
<feature type="chain" id="PRO_5040339991" evidence="3">
    <location>
        <begin position="29"/>
        <end position="422"/>
    </location>
</feature>
<dbReference type="InterPro" id="IPR036378">
    <property type="entry name" value="FAS1_dom_sf"/>
</dbReference>
<gene>
    <name evidence="5" type="ORF">FMOSSE_LOCUS5916</name>
</gene>
<sequence>MYPPYIRCFRVILLLVIVFSNNVSIVKGQEPPQFPFSIAQYIQITDSLATLRQILAYPGLIEVFTLLDGNASFSPTTEEQKITLFAPSNEALLSSGIDFANVEFMSNLIKYHTASVSVHSKEISPYLIVKTLLNDTTLVQLPAGDGQVLYLTKTLEEGVVTVGNGNLSAKVINKDIECSNGVVHIIDAVIKPPVSLIDAANNLALTQFTREFTDANLLTDANIIKGVTIFAPTDAAFNKPNILAMDAKGKNSLLPLHIINSLVYDMKDGTSIQASNGEKLNFILKNEGGLNITIYVNNAKVEKSVLIENGVIHIVNNVLLPLGQGGELVQNDDDKKEPQNDKSNEKSKNSTDMPSEVKHTDRKLVIGAVLGGICGGIVVTLTSCMLFKWFRAQRNSKSPTPVHFKERATIIMPADTILARDW</sequence>
<keyword evidence="2" id="KW-0812">Transmembrane</keyword>
<keyword evidence="3" id="KW-0732">Signal</keyword>
<reference evidence="5" key="1">
    <citation type="submission" date="2021-06" db="EMBL/GenBank/DDBJ databases">
        <authorList>
            <person name="Kallberg Y."/>
            <person name="Tangrot J."/>
            <person name="Rosling A."/>
        </authorList>
    </citation>
    <scope>NUCLEOTIDE SEQUENCE</scope>
    <source>
        <strain evidence="5">87-6 pot B 2015</strain>
    </source>
</reference>
<dbReference type="AlphaFoldDB" id="A0A9N9ATJ2"/>
<accession>A0A9N9ATJ2</accession>
<evidence type="ECO:0000259" key="4">
    <source>
        <dbReference type="PROSITE" id="PS50213"/>
    </source>
</evidence>
<dbReference type="Gene3D" id="2.30.180.10">
    <property type="entry name" value="FAS1 domain"/>
    <property type="match status" value="2"/>
</dbReference>
<feature type="signal peptide" evidence="3">
    <location>
        <begin position="1"/>
        <end position="28"/>
    </location>
</feature>
<evidence type="ECO:0000256" key="2">
    <source>
        <dbReference type="SAM" id="Phobius"/>
    </source>
</evidence>
<evidence type="ECO:0000256" key="1">
    <source>
        <dbReference type="SAM" id="MobiDB-lite"/>
    </source>
</evidence>
<dbReference type="PROSITE" id="PS50213">
    <property type="entry name" value="FAS1"/>
    <property type="match status" value="2"/>
</dbReference>
<keyword evidence="2" id="KW-0472">Membrane</keyword>
<dbReference type="Pfam" id="PF02469">
    <property type="entry name" value="Fasciclin"/>
    <property type="match status" value="2"/>
</dbReference>
<organism evidence="5 6">
    <name type="scientific">Funneliformis mosseae</name>
    <name type="common">Endomycorrhizal fungus</name>
    <name type="synonym">Glomus mosseae</name>
    <dbReference type="NCBI Taxonomy" id="27381"/>
    <lineage>
        <taxon>Eukaryota</taxon>
        <taxon>Fungi</taxon>
        <taxon>Fungi incertae sedis</taxon>
        <taxon>Mucoromycota</taxon>
        <taxon>Glomeromycotina</taxon>
        <taxon>Glomeromycetes</taxon>
        <taxon>Glomerales</taxon>
        <taxon>Glomeraceae</taxon>
        <taxon>Funneliformis</taxon>
    </lineage>
</organism>
<feature type="region of interest" description="Disordered" evidence="1">
    <location>
        <begin position="329"/>
        <end position="358"/>
    </location>
</feature>
<dbReference type="InterPro" id="IPR050904">
    <property type="entry name" value="Adhesion/Biosynth-related"/>
</dbReference>
<dbReference type="Proteomes" id="UP000789375">
    <property type="component" value="Unassembled WGS sequence"/>
</dbReference>
<evidence type="ECO:0000313" key="6">
    <source>
        <dbReference type="Proteomes" id="UP000789375"/>
    </source>
</evidence>
<protein>
    <submittedName>
        <fullName evidence="5">3699_t:CDS:1</fullName>
    </submittedName>
</protein>
<dbReference type="PANTHER" id="PTHR10900:SF77">
    <property type="entry name" value="FI19380P1"/>
    <property type="match status" value="1"/>
</dbReference>
<dbReference type="GO" id="GO:0005615">
    <property type="term" value="C:extracellular space"/>
    <property type="evidence" value="ECO:0007669"/>
    <property type="project" value="TreeGrafter"/>
</dbReference>
<feature type="transmembrane region" description="Helical" evidence="2">
    <location>
        <begin position="364"/>
        <end position="387"/>
    </location>
</feature>
<keyword evidence="2" id="KW-1133">Transmembrane helix</keyword>
<dbReference type="PANTHER" id="PTHR10900">
    <property type="entry name" value="PERIOSTIN-RELATED"/>
    <property type="match status" value="1"/>
</dbReference>
<feature type="domain" description="FAS1" evidence="4">
    <location>
        <begin position="192"/>
        <end position="319"/>
    </location>
</feature>
<name>A0A9N9ATJ2_FUNMO</name>
<dbReference type="SUPFAM" id="SSF82153">
    <property type="entry name" value="FAS1 domain"/>
    <property type="match status" value="2"/>
</dbReference>
<proteinExistence type="predicted"/>
<feature type="domain" description="FAS1" evidence="4">
    <location>
        <begin position="35"/>
        <end position="190"/>
    </location>
</feature>
<dbReference type="SMART" id="SM00554">
    <property type="entry name" value="FAS1"/>
    <property type="match status" value="2"/>
</dbReference>
<dbReference type="InterPro" id="IPR000782">
    <property type="entry name" value="FAS1_domain"/>
</dbReference>